<reference evidence="4 5" key="1">
    <citation type="submission" date="2018-06" db="EMBL/GenBank/DDBJ databases">
        <title>A transcriptomic atlas of mushroom development highlights an independent origin of complex multicellularity.</title>
        <authorList>
            <consortium name="DOE Joint Genome Institute"/>
            <person name="Krizsan K."/>
            <person name="Almasi E."/>
            <person name="Merenyi Z."/>
            <person name="Sahu N."/>
            <person name="Viragh M."/>
            <person name="Koszo T."/>
            <person name="Mondo S."/>
            <person name="Kiss B."/>
            <person name="Balint B."/>
            <person name="Kues U."/>
            <person name="Barry K."/>
            <person name="Hegedus J.C."/>
            <person name="Henrissat B."/>
            <person name="Johnson J."/>
            <person name="Lipzen A."/>
            <person name="Ohm R."/>
            <person name="Nagy I."/>
            <person name="Pangilinan J."/>
            <person name="Yan J."/>
            <person name="Xiong Y."/>
            <person name="Grigoriev I.V."/>
            <person name="Hibbett D.S."/>
            <person name="Nagy L.G."/>
        </authorList>
    </citation>
    <scope>NUCLEOTIDE SEQUENCE [LARGE SCALE GENOMIC DNA]</scope>
    <source>
        <strain evidence="4 5">SZMC22713</strain>
    </source>
</reference>
<dbReference type="VEuPathDB" id="FungiDB:BD410DRAFT_825707"/>
<proteinExistence type="predicted"/>
<feature type="compositionally biased region" description="Polar residues" evidence="1">
    <location>
        <begin position="409"/>
        <end position="420"/>
    </location>
</feature>
<feature type="compositionally biased region" description="Polar residues" evidence="1">
    <location>
        <begin position="329"/>
        <end position="344"/>
    </location>
</feature>
<gene>
    <name evidence="4" type="ORF">BD410DRAFT_825707</name>
</gene>
<evidence type="ECO:0000256" key="3">
    <source>
        <dbReference type="SAM" id="SignalP"/>
    </source>
</evidence>
<accession>A0A4Y7QG00</accession>
<evidence type="ECO:0000256" key="2">
    <source>
        <dbReference type="SAM" id="Phobius"/>
    </source>
</evidence>
<evidence type="ECO:0000256" key="1">
    <source>
        <dbReference type="SAM" id="MobiDB-lite"/>
    </source>
</evidence>
<dbReference type="EMBL" id="ML170161">
    <property type="protein sequence ID" value="TDL26557.1"/>
    <property type="molecule type" value="Genomic_DNA"/>
</dbReference>
<name>A0A4Y7QG00_9AGAM</name>
<dbReference type="OrthoDB" id="2527908at2759"/>
<feature type="transmembrane region" description="Helical" evidence="2">
    <location>
        <begin position="281"/>
        <end position="304"/>
    </location>
</feature>
<feature type="compositionally biased region" description="Pro residues" evidence="1">
    <location>
        <begin position="501"/>
        <end position="512"/>
    </location>
</feature>
<keyword evidence="2" id="KW-1133">Transmembrane helix</keyword>
<keyword evidence="5" id="KW-1185">Reference proteome</keyword>
<feature type="compositionally biased region" description="Low complexity" evidence="1">
    <location>
        <begin position="241"/>
        <end position="272"/>
    </location>
</feature>
<dbReference type="Proteomes" id="UP000294933">
    <property type="component" value="Unassembled WGS sequence"/>
</dbReference>
<feature type="region of interest" description="Disordered" evidence="1">
    <location>
        <begin position="493"/>
        <end position="512"/>
    </location>
</feature>
<evidence type="ECO:0008006" key="6">
    <source>
        <dbReference type="Google" id="ProtNLM"/>
    </source>
</evidence>
<keyword evidence="2" id="KW-0472">Membrane</keyword>
<feature type="chain" id="PRO_5021290551" description="Mid2 domain-containing protein" evidence="3">
    <location>
        <begin position="19"/>
        <end position="512"/>
    </location>
</feature>
<evidence type="ECO:0000313" key="5">
    <source>
        <dbReference type="Proteomes" id="UP000294933"/>
    </source>
</evidence>
<keyword evidence="2" id="KW-0812">Transmembrane</keyword>
<dbReference type="AlphaFoldDB" id="A0A4Y7QG00"/>
<feature type="compositionally biased region" description="Polar residues" evidence="1">
    <location>
        <begin position="389"/>
        <end position="401"/>
    </location>
</feature>
<sequence>MMLAAVAFVLAGAIHVSAQTIPPFPFIFGFGTISGTTFPQCATLPMFVQASNGGDPTSVSKPPYTLTSYAPNNIGVQFPVGSDPNALSWQVKHPVGSQLFLSMVDSAGNQGGVPLVYTVVAGATGCLPQTSTSSFVINTNSSVLNTCDPLGITISGGKQPYELTFAMAGLTMSTASLGPSDNMYTFINRVPPNTQFIVSATDATGQLSVSSGIISTRGSTDATCPGLLSSSGVSTGGTTSGAGTPTAAPSTAKGGHHTSATSQSSSPTASAAKAASHHTTAIAGGLAAGVIVILLIVGAVFYFIRSRGRGSRGGQIDLDAPLHRVPSSHNATPWTYNSPTPYADQSQSSQYQYPLTEGYQHSQQQSFRPQSTIDNKSVYSSVGNIMSPSTAENPFDSQINLGQYPRHTPTPSVNGLSVNGQDDPLRYRDSYRSSDLPYARPPTQLALANPDRGAPITEKQLRMRQMQQEDEMEQEVIVRHRDAGAIVDLPPAYGEQEPTIAHPPPPNPAYGS</sequence>
<feature type="region of interest" description="Disordered" evidence="1">
    <location>
        <begin position="389"/>
        <end position="427"/>
    </location>
</feature>
<feature type="signal peptide" evidence="3">
    <location>
        <begin position="1"/>
        <end position="18"/>
    </location>
</feature>
<feature type="region of interest" description="Disordered" evidence="1">
    <location>
        <begin position="225"/>
        <end position="272"/>
    </location>
</feature>
<feature type="region of interest" description="Disordered" evidence="1">
    <location>
        <begin position="329"/>
        <end position="350"/>
    </location>
</feature>
<keyword evidence="3" id="KW-0732">Signal</keyword>
<organism evidence="4 5">
    <name type="scientific">Rickenella mellea</name>
    <dbReference type="NCBI Taxonomy" id="50990"/>
    <lineage>
        <taxon>Eukaryota</taxon>
        <taxon>Fungi</taxon>
        <taxon>Dikarya</taxon>
        <taxon>Basidiomycota</taxon>
        <taxon>Agaricomycotina</taxon>
        <taxon>Agaricomycetes</taxon>
        <taxon>Hymenochaetales</taxon>
        <taxon>Rickenellaceae</taxon>
        <taxon>Rickenella</taxon>
    </lineage>
</organism>
<protein>
    <recommendedName>
        <fullName evidence="6">Mid2 domain-containing protein</fullName>
    </recommendedName>
</protein>
<evidence type="ECO:0000313" key="4">
    <source>
        <dbReference type="EMBL" id="TDL26557.1"/>
    </source>
</evidence>